<organism evidence="1 2">
    <name type="scientific">Meishania litoralis</name>
    <dbReference type="NCBI Taxonomy" id="3434685"/>
    <lineage>
        <taxon>Bacteria</taxon>
        <taxon>Pseudomonadati</taxon>
        <taxon>Bacteroidota</taxon>
        <taxon>Flavobacteriia</taxon>
        <taxon>Flavobacteriales</taxon>
        <taxon>Flavobacteriaceae</taxon>
        <taxon>Meishania</taxon>
    </lineage>
</organism>
<dbReference type="EMBL" id="JBHFPV010000005">
    <property type="protein sequence ID" value="MFH6604862.1"/>
    <property type="molecule type" value="Genomic_DNA"/>
</dbReference>
<gene>
    <name evidence="1" type="ORF">ACEZ3G_15360</name>
</gene>
<evidence type="ECO:0000313" key="1">
    <source>
        <dbReference type="EMBL" id="MFH6604862.1"/>
    </source>
</evidence>
<name>A0ACC7LS66_9FLAO</name>
<keyword evidence="1" id="KW-0489">Methyltransferase</keyword>
<keyword evidence="2" id="KW-1185">Reference proteome</keyword>
<protein>
    <submittedName>
        <fullName evidence="1">Class I SAM-dependent methyltransferase</fullName>
        <ecNumber evidence="1">2.1.1.-</ecNumber>
    </submittedName>
</protein>
<evidence type="ECO:0000313" key="2">
    <source>
        <dbReference type="Proteomes" id="UP001595191"/>
    </source>
</evidence>
<accession>A0ACC7LS66</accession>
<dbReference type="Proteomes" id="UP001595191">
    <property type="component" value="Unassembled WGS sequence"/>
</dbReference>
<comment type="caution">
    <text evidence="1">The sequence shown here is derived from an EMBL/GenBank/DDBJ whole genome shotgun (WGS) entry which is preliminary data.</text>
</comment>
<sequence length="240" mass="27331">MIDEYDAVTAYHYRAYRPPLHGRILAECIENKGKYPKGLDIGSGTGHSSLALTPYCNMVAGVEPSLVMRQKALKHAQVEYFDYDKNRLPFDDATFDLITLAGSLYYGKSQRLLDEIVRVGTKDGSVILYDFELLLDEALHELDLKNLGESSYNHQEDFSGLSEQKLSQIRAGSNEMEVNMGANDLAHILLSIKTFYLYLVDLHRKERLHEKIASLLRPIVGREGFTTKAQTYYKVYRIVK</sequence>
<dbReference type="EC" id="2.1.1.-" evidence="1"/>
<proteinExistence type="predicted"/>
<keyword evidence="1" id="KW-0808">Transferase</keyword>
<reference evidence="1" key="1">
    <citation type="submission" date="2024-09" db="EMBL/GenBank/DDBJ databases">
        <authorList>
            <person name="Liu J."/>
        </authorList>
    </citation>
    <scope>NUCLEOTIDE SEQUENCE</scope>
    <source>
        <strain evidence="1">NBU2967</strain>
    </source>
</reference>